<keyword evidence="3" id="KW-1185">Reference proteome</keyword>
<protein>
    <submittedName>
        <fullName evidence="2">Uncharacterized protein</fullName>
    </submittedName>
</protein>
<dbReference type="AlphaFoldDB" id="A0A1E5L1W5"/>
<keyword evidence="1" id="KW-0472">Membrane</keyword>
<sequence length="85" mass="10057">MLLWFIIFFIFSQIVIEKEWLPSKILDMRLLHICFLTIASILFSVLVGILISQPIFVVGSTTIFLSTLTSWKYRNKYDKVESRKR</sequence>
<proteinExistence type="predicted"/>
<dbReference type="STRING" id="762845.BCR26_00185"/>
<comment type="caution">
    <text evidence="2">The sequence shown here is derived from an EMBL/GenBank/DDBJ whole genome shotgun (WGS) entry which is preliminary data.</text>
</comment>
<accession>A0A1E5L1W5</accession>
<evidence type="ECO:0000313" key="2">
    <source>
        <dbReference type="EMBL" id="OEH84125.1"/>
    </source>
</evidence>
<keyword evidence="1" id="KW-0812">Transmembrane</keyword>
<reference evidence="2 3" key="1">
    <citation type="submission" date="2016-09" db="EMBL/GenBank/DDBJ databases">
        <authorList>
            <person name="Capua I."/>
            <person name="De Benedictis P."/>
            <person name="Joannis T."/>
            <person name="Lombin L.H."/>
            <person name="Cattoli G."/>
        </authorList>
    </citation>
    <scope>NUCLEOTIDE SEQUENCE [LARGE SCALE GENOMIC DNA]</scope>
    <source>
        <strain evidence="2 3">LMG 25899</strain>
    </source>
</reference>
<feature type="transmembrane region" description="Helical" evidence="1">
    <location>
        <begin position="30"/>
        <end position="51"/>
    </location>
</feature>
<evidence type="ECO:0000313" key="3">
    <source>
        <dbReference type="Proteomes" id="UP000095256"/>
    </source>
</evidence>
<gene>
    <name evidence="2" type="ORF">BCR26_00185</name>
</gene>
<name>A0A1E5L1W5_9ENTE</name>
<dbReference type="Proteomes" id="UP000095256">
    <property type="component" value="Unassembled WGS sequence"/>
</dbReference>
<keyword evidence="1" id="KW-1133">Transmembrane helix</keyword>
<dbReference type="RefSeq" id="WP_069697132.1">
    <property type="nucleotide sequence ID" value="NZ_JBHUJY010000001.1"/>
</dbReference>
<organism evidence="2 3">
    <name type="scientific">Enterococcus rivorum</name>
    <dbReference type="NCBI Taxonomy" id="762845"/>
    <lineage>
        <taxon>Bacteria</taxon>
        <taxon>Bacillati</taxon>
        <taxon>Bacillota</taxon>
        <taxon>Bacilli</taxon>
        <taxon>Lactobacillales</taxon>
        <taxon>Enterococcaceae</taxon>
        <taxon>Enterococcus</taxon>
    </lineage>
</organism>
<dbReference type="EMBL" id="MIEK01000001">
    <property type="protein sequence ID" value="OEH84125.1"/>
    <property type="molecule type" value="Genomic_DNA"/>
</dbReference>
<evidence type="ECO:0000256" key="1">
    <source>
        <dbReference type="SAM" id="Phobius"/>
    </source>
</evidence>